<organism evidence="2 3">
    <name type="scientific">Pandoravirus salinus</name>
    <dbReference type="NCBI Taxonomy" id="1349410"/>
    <lineage>
        <taxon>Viruses</taxon>
        <taxon>Pandoravirus</taxon>
    </lineage>
</organism>
<dbReference type="GeneID" id="16605905"/>
<dbReference type="EMBL" id="KC977571">
    <property type="protein sequence ID" value="AGO84118.1"/>
    <property type="molecule type" value="Genomic_DNA"/>
</dbReference>
<reference evidence="2 3" key="1">
    <citation type="journal article" date="2013" name="Science">
        <title>Pandoraviruses: amoeba viruses with genomes up to 2.5 Mb reaching that of parasitic eukaryotes.</title>
        <authorList>
            <person name="Philippe N."/>
            <person name="Legendre M."/>
            <person name="Doutre G."/>
            <person name="Coute Y."/>
            <person name="Poirot O."/>
            <person name="Lescot M."/>
            <person name="Arslan D."/>
            <person name="Seltzer V."/>
            <person name="Bertaux L."/>
            <person name="Bruley C."/>
            <person name="Garin J."/>
            <person name="Claverie J.M."/>
            <person name="Abergel C."/>
        </authorList>
    </citation>
    <scope>NUCLEOTIDE SEQUENCE [LARGE SCALE GENOMIC DNA]</scope>
</reference>
<proteinExistence type="predicted"/>
<gene>
    <name evidence="2" type="ORF">psal_cds_408</name>
</gene>
<name>S4VUT7_9VIRU</name>
<feature type="region of interest" description="Disordered" evidence="1">
    <location>
        <begin position="1"/>
        <end position="44"/>
    </location>
</feature>
<dbReference type="Proteomes" id="UP000204584">
    <property type="component" value="Segment"/>
</dbReference>
<protein>
    <submittedName>
        <fullName evidence="2">Uncharacterized protein</fullName>
    </submittedName>
</protein>
<evidence type="ECO:0000256" key="1">
    <source>
        <dbReference type="SAM" id="MobiDB-lite"/>
    </source>
</evidence>
<evidence type="ECO:0000313" key="3">
    <source>
        <dbReference type="Proteomes" id="UP000204584"/>
    </source>
</evidence>
<keyword evidence="3" id="KW-1185">Reference proteome</keyword>
<sequence length="92" mass="10008">MKEMQPRRPAMLAKPNGPVDDRSDATSAQGQQQAQTHIGDMPTIDFGDATAARLRECRLSGAWIRLKDGRKVAYPLGGGAFLRDRLRDGDAG</sequence>
<evidence type="ECO:0000313" key="2">
    <source>
        <dbReference type="EMBL" id="AGO84118.1"/>
    </source>
</evidence>
<accession>S4VUT7</accession>
<dbReference type="KEGG" id="vg:16605905"/>
<dbReference type="RefSeq" id="YP_008437186.1">
    <property type="nucleotide sequence ID" value="NC_022098.1"/>
</dbReference>